<reference evidence="2" key="1">
    <citation type="submission" date="2023-10" db="EMBL/GenBank/DDBJ databases">
        <authorList>
            <person name="Chen Y."/>
            <person name="Shah S."/>
            <person name="Dougan E. K."/>
            <person name="Thang M."/>
            <person name="Chan C."/>
        </authorList>
    </citation>
    <scope>NUCLEOTIDE SEQUENCE [LARGE SCALE GENOMIC DNA]</scope>
</reference>
<name>A0ABN9YE01_9DINO</name>
<feature type="compositionally biased region" description="Polar residues" evidence="1">
    <location>
        <begin position="14"/>
        <end position="23"/>
    </location>
</feature>
<keyword evidence="3" id="KW-1185">Reference proteome</keyword>
<evidence type="ECO:0000313" key="3">
    <source>
        <dbReference type="Proteomes" id="UP001189429"/>
    </source>
</evidence>
<dbReference type="EMBL" id="CAUYUJ010022241">
    <property type="protein sequence ID" value="CAK0909689.1"/>
    <property type="molecule type" value="Genomic_DNA"/>
</dbReference>
<organism evidence="2 3">
    <name type="scientific">Prorocentrum cordatum</name>
    <dbReference type="NCBI Taxonomy" id="2364126"/>
    <lineage>
        <taxon>Eukaryota</taxon>
        <taxon>Sar</taxon>
        <taxon>Alveolata</taxon>
        <taxon>Dinophyceae</taxon>
        <taxon>Prorocentrales</taxon>
        <taxon>Prorocentraceae</taxon>
        <taxon>Prorocentrum</taxon>
    </lineage>
</organism>
<gene>
    <name evidence="2" type="ORF">PCOR1329_LOCUS84044</name>
</gene>
<evidence type="ECO:0000313" key="2">
    <source>
        <dbReference type="EMBL" id="CAK0909689.1"/>
    </source>
</evidence>
<proteinExistence type="predicted"/>
<feature type="non-terminal residue" evidence="2">
    <location>
        <position position="90"/>
    </location>
</feature>
<comment type="caution">
    <text evidence="2">The sequence shown here is derived from an EMBL/GenBank/DDBJ whole genome shotgun (WGS) entry which is preliminary data.</text>
</comment>
<accession>A0ABN9YE01</accession>
<sequence length="90" mass="9406">MACRTRAEFATWPGVTSRQSTAGSFGASTWSPGSATAATPARRRRCAPPSSGGRSAATGSSRRWEPCSRPCPPRHSGASPCARRRPCATV</sequence>
<feature type="compositionally biased region" description="Low complexity" evidence="1">
    <location>
        <begin position="47"/>
        <end position="61"/>
    </location>
</feature>
<protein>
    <submittedName>
        <fullName evidence="2">Uncharacterized protein</fullName>
    </submittedName>
</protein>
<evidence type="ECO:0000256" key="1">
    <source>
        <dbReference type="SAM" id="MobiDB-lite"/>
    </source>
</evidence>
<feature type="region of interest" description="Disordered" evidence="1">
    <location>
        <begin position="1"/>
        <end position="90"/>
    </location>
</feature>
<feature type="compositionally biased region" description="Low complexity" evidence="1">
    <location>
        <begin position="26"/>
        <end position="40"/>
    </location>
</feature>
<dbReference type="Proteomes" id="UP001189429">
    <property type="component" value="Unassembled WGS sequence"/>
</dbReference>